<dbReference type="eggNOG" id="KOG0594">
    <property type="taxonomic scope" value="Eukaryota"/>
</dbReference>
<accession>D4AUD1</accession>
<proteinExistence type="predicted"/>
<reference evidence="3" key="1">
    <citation type="journal article" date="2011" name="Genome Biol.">
        <title>Comparative and functional genomics provide insights into the pathogenicity of dermatophytic fungi.</title>
        <authorList>
            <person name="Burmester A."/>
            <person name="Shelest E."/>
            <person name="Gloeckner G."/>
            <person name="Heddergott C."/>
            <person name="Schindler S."/>
            <person name="Staib P."/>
            <person name="Heidel A."/>
            <person name="Felder M."/>
            <person name="Petzold A."/>
            <person name="Szafranski K."/>
            <person name="Feuermann M."/>
            <person name="Pedruzzi I."/>
            <person name="Priebe S."/>
            <person name="Groth M."/>
            <person name="Winkler R."/>
            <person name="Li W."/>
            <person name="Kniemeyer O."/>
            <person name="Schroeckh V."/>
            <person name="Hertweck C."/>
            <person name="Hube B."/>
            <person name="White T.C."/>
            <person name="Platzer M."/>
            <person name="Guthke R."/>
            <person name="Heitman J."/>
            <person name="Woestemeyer J."/>
            <person name="Zipfel P.F."/>
            <person name="Monod M."/>
            <person name="Brakhage A.A."/>
        </authorList>
    </citation>
    <scope>NUCLEOTIDE SEQUENCE [LARGE SCALE GENOMIC DNA]</scope>
    <source>
        <strain evidence="3">ATCC MYA-4681 / CBS 112371</strain>
    </source>
</reference>
<dbReference type="OMA" id="VLEPITH"/>
<dbReference type="GeneID" id="9521458"/>
<dbReference type="InterPro" id="IPR053235">
    <property type="entry name" value="Ser_Thr_kinase"/>
</dbReference>
<dbReference type="GO" id="GO:0005737">
    <property type="term" value="C:cytoplasm"/>
    <property type="evidence" value="ECO:0007669"/>
    <property type="project" value="TreeGrafter"/>
</dbReference>
<dbReference type="PANTHER" id="PTHR24361">
    <property type="entry name" value="MITOGEN-ACTIVATED KINASE KINASE KINASE"/>
    <property type="match status" value="1"/>
</dbReference>
<dbReference type="GO" id="GO:0005524">
    <property type="term" value="F:ATP binding"/>
    <property type="evidence" value="ECO:0007669"/>
    <property type="project" value="InterPro"/>
</dbReference>
<feature type="domain" description="Protein kinase" evidence="1">
    <location>
        <begin position="1"/>
        <end position="293"/>
    </location>
</feature>
<dbReference type="InterPro" id="IPR000719">
    <property type="entry name" value="Prot_kinase_dom"/>
</dbReference>
<dbReference type="InterPro" id="IPR011009">
    <property type="entry name" value="Kinase-like_dom_sf"/>
</dbReference>
<evidence type="ECO:0000313" key="2">
    <source>
        <dbReference type="EMBL" id="EFE33401.1"/>
    </source>
</evidence>
<dbReference type="STRING" id="663331.D4AUD1"/>
<organism evidence="2 3">
    <name type="scientific">Arthroderma benhamiae (strain ATCC MYA-4681 / CBS 112371)</name>
    <name type="common">Trichophyton mentagrophytes</name>
    <dbReference type="NCBI Taxonomy" id="663331"/>
    <lineage>
        <taxon>Eukaryota</taxon>
        <taxon>Fungi</taxon>
        <taxon>Dikarya</taxon>
        <taxon>Ascomycota</taxon>
        <taxon>Pezizomycotina</taxon>
        <taxon>Eurotiomycetes</taxon>
        <taxon>Eurotiomycetidae</taxon>
        <taxon>Onygenales</taxon>
        <taxon>Arthrodermataceae</taxon>
        <taxon>Trichophyton</taxon>
    </lineage>
</organism>
<gene>
    <name evidence="2" type="ORF">ARB_07761</name>
</gene>
<dbReference type="GO" id="GO:0004674">
    <property type="term" value="F:protein serine/threonine kinase activity"/>
    <property type="evidence" value="ECO:0007669"/>
    <property type="project" value="TreeGrafter"/>
</dbReference>
<dbReference type="AlphaFoldDB" id="D4AUD1"/>
<evidence type="ECO:0000313" key="3">
    <source>
        <dbReference type="Proteomes" id="UP000008866"/>
    </source>
</evidence>
<sequence length="293" mass="33374">MSRAAFPPVLLRLSIIRHIGHTLHPVLFARKLTCPTTYSVPIHTDTQKTLTDVPEHKTAEMASVGTRIVGKFGSRYVIERLLQEKKTLDIRIYLANNGTEKFIIKHVHDFDYYHDIYRRISSSPCLRLLHDTVPDQSIFVYEYLTDHLLNMAKKDIPIMVTKRILRDALCGLKGLHDHNIVHTGRGLDNLYLLCSVLEPITHISAIDIKANNILIDWKEENGELTIKRVQLADIEDSAIIPPNCDILGKAVGNWMWRSPEAHVEARVNKPSDIFSFGIVVSNFIIPIYLKSLV</sequence>
<dbReference type="KEGG" id="abe:ARB_07761"/>
<dbReference type="SUPFAM" id="SSF56112">
    <property type="entry name" value="Protein kinase-like (PK-like)"/>
    <property type="match status" value="1"/>
</dbReference>
<dbReference type="RefSeq" id="XP_003014041.1">
    <property type="nucleotide sequence ID" value="XM_003013995.1"/>
</dbReference>
<dbReference type="EMBL" id="ABSU01000010">
    <property type="protein sequence ID" value="EFE33401.1"/>
    <property type="molecule type" value="Genomic_DNA"/>
</dbReference>
<dbReference type="PROSITE" id="PS50011">
    <property type="entry name" value="PROTEIN_KINASE_DOM"/>
    <property type="match status" value="1"/>
</dbReference>
<comment type="caution">
    <text evidence="2">The sequence shown here is derived from an EMBL/GenBank/DDBJ whole genome shotgun (WGS) entry which is preliminary data.</text>
</comment>
<dbReference type="Gene3D" id="1.10.510.10">
    <property type="entry name" value="Transferase(Phosphotransferase) domain 1"/>
    <property type="match status" value="1"/>
</dbReference>
<keyword evidence="3" id="KW-1185">Reference proteome</keyword>
<evidence type="ECO:0000259" key="1">
    <source>
        <dbReference type="PROSITE" id="PS50011"/>
    </source>
</evidence>
<name>D4AUD1_ARTBC</name>
<dbReference type="Proteomes" id="UP000008866">
    <property type="component" value="Unassembled WGS sequence"/>
</dbReference>
<dbReference type="HOGENOM" id="CLU_054430_1_0_1"/>
<protein>
    <recommendedName>
        <fullName evidence="1">Protein kinase domain-containing protein</fullName>
    </recommendedName>
</protein>